<proteinExistence type="predicted"/>
<evidence type="ECO:0000256" key="1">
    <source>
        <dbReference type="SAM" id="MobiDB-lite"/>
    </source>
</evidence>
<protein>
    <submittedName>
        <fullName evidence="2">Uncharacterized protein</fullName>
    </submittedName>
</protein>
<dbReference type="AlphaFoldDB" id="A0A3D8P424"/>
<organism evidence="2 3">
    <name type="scientific">Ammonifex thiophilus</name>
    <dbReference type="NCBI Taxonomy" id="444093"/>
    <lineage>
        <taxon>Bacteria</taxon>
        <taxon>Bacillati</taxon>
        <taxon>Bacillota</taxon>
        <taxon>Clostridia</taxon>
        <taxon>Thermoanaerobacterales</taxon>
        <taxon>Thermoanaerobacteraceae</taxon>
        <taxon>Ammonifex</taxon>
    </lineage>
</organism>
<comment type="caution">
    <text evidence="2">The sequence shown here is derived from an EMBL/GenBank/DDBJ whole genome shotgun (WGS) entry which is preliminary data.</text>
</comment>
<keyword evidence="3" id="KW-1185">Reference proteome</keyword>
<accession>A0A3D8P424</accession>
<gene>
    <name evidence="2" type="ORF">DXX99_03445</name>
</gene>
<evidence type="ECO:0000313" key="2">
    <source>
        <dbReference type="EMBL" id="RDV83902.1"/>
    </source>
</evidence>
<evidence type="ECO:0000313" key="3">
    <source>
        <dbReference type="Proteomes" id="UP000256329"/>
    </source>
</evidence>
<dbReference type="Proteomes" id="UP000256329">
    <property type="component" value="Unassembled WGS sequence"/>
</dbReference>
<reference evidence="2 3" key="1">
    <citation type="submission" date="2018-08" db="EMBL/GenBank/DDBJ databases">
        <title>Form III RuBisCO-mediated autotrophy in Thermodesulfobium bacteria.</title>
        <authorList>
            <person name="Toshchakov S.V."/>
            <person name="Kublanov I.V."/>
            <person name="Frolov E."/>
            <person name="Bonch-Osmolovskaya E.A."/>
            <person name="Tourova T.P."/>
            <person name="Chernych N.A."/>
            <person name="Lebedinsky A.V."/>
        </authorList>
    </citation>
    <scope>NUCLEOTIDE SEQUENCE [LARGE SCALE GENOMIC DNA]</scope>
    <source>
        <strain evidence="2 3">SR</strain>
    </source>
</reference>
<sequence length="168" mass="19593">MKFSATLNGNALREIEVPENKLLRNWIRRVARSIVRRAGVRKNINDYYHPPEFKGKYERYREYFKYCLFLEREKLLRAQQGRMDREELEGLVNNYVAAGNWRERQLVLETARARGGRKGVEALARELRMDPEEALEALDTLTKQRRSPGGSRGRWPSSLRRSRAAGGG</sequence>
<feature type="compositionally biased region" description="Low complexity" evidence="1">
    <location>
        <begin position="147"/>
        <end position="159"/>
    </location>
</feature>
<dbReference type="RefSeq" id="WP_165847693.1">
    <property type="nucleotide sequence ID" value="NZ_QSLN01000003.1"/>
</dbReference>
<dbReference type="EMBL" id="QSLN01000003">
    <property type="protein sequence ID" value="RDV83902.1"/>
    <property type="molecule type" value="Genomic_DNA"/>
</dbReference>
<name>A0A3D8P424_9THEO</name>
<feature type="region of interest" description="Disordered" evidence="1">
    <location>
        <begin position="138"/>
        <end position="168"/>
    </location>
</feature>